<protein>
    <submittedName>
        <fullName evidence="2">Fe-S cluster assembly protein SufD</fullName>
    </submittedName>
</protein>
<proteinExistence type="predicted"/>
<feature type="domain" description="SUF system FeS cluster assembly SufBD core" evidence="1">
    <location>
        <begin position="171"/>
        <end position="395"/>
    </location>
</feature>
<dbReference type="SUPFAM" id="SSF101960">
    <property type="entry name" value="Stabilizer of iron transporter SufD"/>
    <property type="match status" value="1"/>
</dbReference>
<keyword evidence="3" id="KW-1185">Reference proteome</keyword>
<dbReference type="Proteomes" id="UP000317730">
    <property type="component" value="Unassembled WGS sequence"/>
</dbReference>
<dbReference type="EMBL" id="BJMV01000002">
    <property type="protein sequence ID" value="GEB84901.1"/>
    <property type="molecule type" value="Genomic_DNA"/>
</dbReference>
<dbReference type="OrthoDB" id="9768262at2"/>
<organism evidence="2 3">
    <name type="scientific">Acetobacter peroxydans</name>
    <dbReference type="NCBI Taxonomy" id="104098"/>
    <lineage>
        <taxon>Bacteria</taxon>
        <taxon>Pseudomonadati</taxon>
        <taxon>Pseudomonadota</taxon>
        <taxon>Alphaproteobacteria</taxon>
        <taxon>Acetobacterales</taxon>
        <taxon>Acetobacteraceae</taxon>
        <taxon>Acetobacter</taxon>
    </lineage>
</organism>
<sequence>MNTISPDRSGPLALFSQRLEGVAGAERQQAVAALQRVGLPSRRVEAWKYTALRALGQTSLAAPAATYDVMAARAVLDDVLAAQDTLAGLPRLVFVNGRHAPELSVLSEAIKVTFFVDTLRFGTAAAPDRDPLVALNTALAEDGAQMQVEAGVDAGALLLLSIGLGGQDSTFSFHPRHAVVLEAGARLALLCVQAGQGAYFHNPVTDISVGNGAALEHVTLQLEGDAAVSLGTVYANVAGEGVYDSFALGVDGLLLRHEVHARLGASRAAVHVNGVQRLGATQVGDMTSVITHAAPDCISRQTVRNVLDGHARGVFQGKVLVEQIAQKTDGYQMNQALLLSPDAEIDAKPELEIYADDVRCSHGATVGALDDEQLFYLRSRGVPEAQARQMLIEAFLDETLALIAHEGAQALCRAMLARKGGVGASA</sequence>
<dbReference type="InterPro" id="IPR011542">
    <property type="entry name" value="SUF_FeS_clus_asmbl_SufD"/>
</dbReference>
<name>A0A4Y3TPH8_9PROT</name>
<evidence type="ECO:0000313" key="3">
    <source>
        <dbReference type="Proteomes" id="UP000317730"/>
    </source>
</evidence>
<evidence type="ECO:0000259" key="1">
    <source>
        <dbReference type="Pfam" id="PF01458"/>
    </source>
</evidence>
<dbReference type="Pfam" id="PF01458">
    <property type="entry name" value="SUFBD_core"/>
    <property type="match status" value="1"/>
</dbReference>
<dbReference type="GO" id="GO:0016226">
    <property type="term" value="P:iron-sulfur cluster assembly"/>
    <property type="evidence" value="ECO:0007669"/>
    <property type="project" value="InterPro"/>
</dbReference>
<dbReference type="InterPro" id="IPR055346">
    <property type="entry name" value="Fe-S_cluster_assembly_SufBD"/>
</dbReference>
<dbReference type="RefSeq" id="WP_141374820.1">
    <property type="nucleotide sequence ID" value="NZ_BAPL01000030.1"/>
</dbReference>
<evidence type="ECO:0000313" key="2">
    <source>
        <dbReference type="EMBL" id="GEB84901.1"/>
    </source>
</evidence>
<dbReference type="InterPro" id="IPR000825">
    <property type="entry name" value="SUF_FeS_clus_asmbl_SufBD_core"/>
</dbReference>
<comment type="caution">
    <text evidence="2">The sequence shown here is derived from an EMBL/GenBank/DDBJ whole genome shotgun (WGS) entry which is preliminary data.</text>
</comment>
<dbReference type="AlphaFoldDB" id="A0A4Y3TPH8"/>
<accession>A0A4Y3TPH8</accession>
<dbReference type="NCBIfam" id="TIGR01981">
    <property type="entry name" value="sufD"/>
    <property type="match status" value="1"/>
</dbReference>
<dbReference type="InterPro" id="IPR037284">
    <property type="entry name" value="SUF_FeS_clus_asmbl_SufBD_sf"/>
</dbReference>
<dbReference type="PANTHER" id="PTHR43575">
    <property type="entry name" value="PROTEIN ABCI7, CHLOROPLASTIC"/>
    <property type="match status" value="1"/>
</dbReference>
<dbReference type="PANTHER" id="PTHR43575:SF1">
    <property type="entry name" value="PROTEIN ABCI7, CHLOROPLASTIC"/>
    <property type="match status" value="1"/>
</dbReference>
<reference evidence="2 3" key="1">
    <citation type="submission" date="2019-06" db="EMBL/GenBank/DDBJ databases">
        <title>Whole genome shotgun sequence of Acetobacter peroxydans NBRC 13755.</title>
        <authorList>
            <person name="Hosoyama A."/>
            <person name="Uohara A."/>
            <person name="Ohji S."/>
            <person name="Ichikawa N."/>
        </authorList>
    </citation>
    <scope>NUCLEOTIDE SEQUENCE [LARGE SCALE GENOMIC DNA]</scope>
    <source>
        <strain evidence="2 3">NBRC 13755</strain>
    </source>
</reference>
<gene>
    <name evidence="2" type="ORF">APE01nite_06980</name>
</gene>